<accession>A0A1R4K4F8</accession>
<dbReference type="AlphaFoldDB" id="A0A1R4K4F8"/>
<evidence type="ECO:0000313" key="1">
    <source>
        <dbReference type="EMBL" id="SJN39351.1"/>
    </source>
</evidence>
<dbReference type="Proteomes" id="UP000188342">
    <property type="component" value="Unassembled WGS sequence"/>
</dbReference>
<reference evidence="1 2" key="1">
    <citation type="submission" date="2017-02" db="EMBL/GenBank/DDBJ databases">
        <authorList>
            <person name="Peterson S.W."/>
        </authorList>
    </citation>
    <scope>NUCLEOTIDE SEQUENCE [LARGE SCALE GENOMIC DNA]</scope>
    <source>
        <strain evidence="1 2">LSP_Lj1</strain>
    </source>
</reference>
<name>A0A1R4K4F8_9ACTN</name>
<sequence length="64" mass="6929">MSITTLRRLASRHGCRLHVVASASKLFPEYGPIYLTDATTGGVIAKGLEYSEVDQALQGLRGDH</sequence>
<evidence type="ECO:0000313" key="2">
    <source>
        <dbReference type="Proteomes" id="UP000188342"/>
    </source>
</evidence>
<proteinExistence type="predicted"/>
<organism evidence="1 2">
    <name type="scientific">Luteococcus japonicus LSP_Lj1</name>
    <dbReference type="NCBI Taxonomy" id="1255658"/>
    <lineage>
        <taxon>Bacteria</taxon>
        <taxon>Bacillati</taxon>
        <taxon>Actinomycetota</taxon>
        <taxon>Actinomycetes</taxon>
        <taxon>Propionibacteriales</taxon>
        <taxon>Propionibacteriaceae</taxon>
        <taxon>Luteococcus</taxon>
    </lineage>
</organism>
<protein>
    <submittedName>
        <fullName evidence="1">Uncharacterized protein</fullName>
    </submittedName>
</protein>
<keyword evidence="2" id="KW-1185">Reference proteome</keyword>
<gene>
    <name evidence="1" type="ORF">FM114_11485</name>
</gene>
<dbReference type="EMBL" id="FUKQ01000044">
    <property type="protein sequence ID" value="SJN39351.1"/>
    <property type="molecule type" value="Genomic_DNA"/>
</dbReference>
<dbReference type="RefSeq" id="WP_094765290.1">
    <property type="nucleotide sequence ID" value="NZ_FUKQ01000044.1"/>
</dbReference>
<dbReference type="STRING" id="1255658.FM114_11485"/>